<comment type="caution">
    <text evidence="2">The sequence shown here is derived from an EMBL/GenBank/DDBJ whole genome shotgun (WGS) entry which is preliminary data.</text>
</comment>
<keyword evidence="3" id="KW-1185">Reference proteome</keyword>
<dbReference type="Proteomes" id="UP000559626">
    <property type="component" value="Unassembled WGS sequence"/>
</dbReference>
<feature type="transmembrane region" description="Helical" evidence="1">
    <location>
        <begin position="319"/>
        <end position="338"/>
    </location>
</feature>
<proteinExistence type="predicted"/>
<accession>A0A7Y0FNL0</accession>
<feature type="transmembrane region" description="Helical" evidence="1">
    <location>
        <begin position="203"/>
        <end position="223"/>
    </location>
</feature>
<feature type="transmembrane region" description="Helical" evidence="1">
    <location>
        <begin position="252"/>
        <end position="272"/>
    </location>
</feature>
<feature type="transmembrane region" description="Helical" evidence="1">
    <location>
        <begin position="50"/>
        <end position="75"/>
    </location>
</feature>
<feature type="transmembrane region" description="Helical" evidence="1">
    <location>
        <begin position="113"/>
        <end position="131"/>
    </location>
</feature>
<keyword evidence="1" id="KW-0812">Transmembrane</keyword>
<reference evidence="2 3" key="1">
    <citation type="submission" date="2020-04" db="EMBL/GenBank/DDBJ databases">
        <title>Hymenobacter polaris sp. nov., isolated from Arctic soil.</title>
        <authorList>
            <person name="Dahal R.H."/>
        </authorList>
    </citation>
    <scope>NUCLEOTIDE SEQUENCE [LARGE SCALE GENOMIC DNA]</scope>
    <source>
        <strain evidence="2 3">RP-2-7</strain>
    </source>
</reference>
<evidence type="ECO:0008006" key="4">
    <source>
        <dbReference type="Google" id="ProtNLM"/>
    </source>
</evidence>
<feature type="transmembrane region" description="Helical" evidence="1">
    <location>
        <begin position="143"/>
        <end position="160"/>
    </location>
</feature>
<feature type="transmembrane region" description="Helical" evidence="1">
    <location>
        <begin position="284"/>
        <end position="307"/>
    </location>
</feature>
<protein>
    <recommendedName>
        <fullName evidence="4">Glycosyltransferase RgtA/B/C/D-like domain-containing protein</fullName>
    </recommendedName>
</protein>
<dbReference type="EMBL" id="JABBGH010000003">
    <property type="protein sequence ID" value="NML67018.1"/>
    <property type="molecule type" value="Genomic_DNA"/>
</dbReference>
<feature type="transmembrane region" description="Helical" evidence="1">
    <location>
        <begin position="82"/>
        <end position="101"/>
    </location>
</feature>
<evidence type="ECO:0000313" key="2">
    <source>
        <dbReference type="EMBL" id="NML67018.1"/>
    </source>
</evidence>
<gene>
    <name evidence="2" type="ORF">HHL22_17565</name>
</gene>
<evidence type="ECO:0000313" key="3">
    <source>
        <dbReference type="Proteomes" id="UP000559626"/>
    </source>
</evidence>
<feature type="transmembrane region" description="Helical" evidence="1">
    <location>
        <begin position="350"/>
        <end position="368"/>
    </location>
</feature>
<keyword evidence="1" id="KW-1133">Transmembrane helix</keyword>
<keyword evidence="1" id="KW-0472">Membrane</keyword>
<name>A0A7Y0FNL0_9BACT</name>
<evidence type="ECO:0000256" key="1">
    <source>
        <dbReference type="SAM" id="Phobius"/>
    </source>
</evidence>
<organism evidence="2 3">
    <name type="scientific">Hymenobacter polaris</name>
    <dbReference type="NCBI Taxonomy" id="2682546"/>
    <lineage>
        <taxon>Bacteria</taxon>
        <taxon>Pseudomonadati</taxon>
        <taxon>Bacteroidota</taxon>
        <taxon>Cytophagia</taxon>
        <taxon>Cytophagales</taxon>
        <taxon>Hymenobacteraceae</taxon>
        <taxon>Hymenobacter</taxon>
    </lineage>
</organism>
<sequence length="433" mass="48657">MLHDPFGWAVLTQDAHYAGPNRFFAHASLGWYWKHVPLWLHTVASPISSLYAASALFTAVLQVCIVLGLAAYVYWGGGRVRGGYWLAVILLLPLFQTDGFYEQLGIVNWATTYTFFYTLPTAWLLLLLWPFFAASVRAAPLRVAWWQAALLLGLMVVVSFNGPVGTAAAAVVVASIGLHWAWQQSQAAHTWPLAGSRLAMGWLSGQALFLLGVLAFLSLYSVFIGRNNAENSHTHTLSELYQLLPIGIAKEITMQPGLPLLLGMLLLNLLLLRQLPSSAEHTRVLAHLRWTGWFATIFLLLLPLGGYRSYRPYLVRGDSIQPVLIGVFYAYGVSTYLLLQQLRGRWRPAYVGAVLALGAAFTYANFTWHMPRTNECERWSLDQLARAPESEVRLSPYCPVLQWDNQSDPHLTELHGLMLQYWGITDRPKLYYH</sequence>
<dbReference type="AlphaFoldDB" id="A0A7Y0FNL0"/>
<dbReference type="RefSeq" id="WP_169532714.1">
    <property type="nucleotide sequence ID" value="NZ_JABBGH010000003.1"/>
</dbReference>